<dbReference type="OrthoDB" id="5590473at2759"/>
<dbReference type="InParanoid" id="A0A2J6TVW3"/>
<feature type="region of interest" description="Disordered" evidence="1">
    <location>
        <begin position="156"/>
        <end position="212"/>
    </location>
</feature>
<dbReference type="GO" id="GO:0005634">
    <property type="term" value="C:nucleus"/>
    <property type="evidence" value="ECO:0007669"/>
    <property type="project" value="TreeGrafter"/>
</dbReference>
<evidence type="ECO:0000313" key="2">
    <source>
        <dbReference type="EMBL" id="PMD67160.1"/>
    </source>
</evidence>
<dbReference type="PANTHER" id="PTHR15837">
    <property type="entry name" value="RAN GUANINE NUCLEOTIDE RELEASE FACTOR"/>
    <property type="match status" value="1"/>
</dbReference>
<dbReference type="CDD" id="cd18724">
    <property type="entry name" value="PIN_LabA-like"/>
    <property type="match status" value="1"/>
</dbReference>
<reference evidence="2 3" key="1">
    <citation type="submission" date="2016-04" db="EMBL/GenBank/DDBJ databases">
        <title>A degradative enzymes factory behind the ericoid mycorrhizal symbiosis.</title>
        <authorList>
            <consortium name="DOE Joint Genome Institute"/>
            <person name="Martino E."/>
            <person name="Morin E."/>
            <person name="Grelet G."/>
            <person name="Kuo A."/>
            <person name="Kohler A."/>
            <person name="Daghino S."/>
            <person name="Barry K."/>
            <person name="Choi C."/>
            <person name="Cichocki N."/>
            <person name="Clum A."/>
            <person name="Copeland A."/>
            <person name="Hainaut M."/>
            <person name="Haridas S."/>
            <person name="Labutti K."/>
            <person name="Lindquist E."/>
            <person name="Lipzen A."/>
            <person name="Khouja H.-R."/>
            <person name="Murat C."/>
            <person name="Ohm R."/>
            <person name="Olson A."/>
            <person name="Spatafora J."/>
            <person name="Veneault-Fourrey C."/>
            <person name="Henrissat B."/>
            <person name="Grigoriev I."/>
            <person name="Martin F."/>
            <person name="Perotto S."/>
        </authorList>
    </citation>
    <scope>NUCLEOTIDE SEQUENCE [LARGE SCALE GENOMIC DNA]</scope>
    <source>
        <strain evidence="2 3">E</strain>
    </source>
</reference>
<proteinExistence type="predicted"/>
<feature type="compositionally biased region" description="Basic and acidic residues" evidence="1">
    <location>
        <begin position="106"/>
        <end position="120"/>
    </location>
</feature>
<dbReference type="GeneID" id="36596749"/>
<accession>A0A2J6TVW3</accession>
<feature type="region of interest" description="Disordered" evidence="1">
    <location>
        <begin position="27"/>
        <end position="51"/>
    </location>
</feature>
<dbReference type="Proteomes" id="UP000235371">
    <property type="component" value="Unassembled WGS sequence"/>
</dbReference>
<dbReference type="InterPro" id="IPR007681">
    <property type="entry name" value="Mog1"/>
</dbReference>
<dbReference type="STRING" id="1095630.A0A2J6TVW3"/>
<dbReference type="GO" id="GO:0005085">
    <property type="term" value="F:guanyl-nucleotide exchange factor activity"/>
    <property type="evidence" value="ECO:0007669"/>
    <property type="project" value="TreeGrafter"/>
</dbReference>
<evidence type="ECO:0000313" key="3">
    <source>
        <dbReference type="Proteomes" id="UP000235371"/>
    </source>
</evidence>
<dbReference type="Gene3D" id="3.40.50.1010">
    <property type="entry name" value="5'-nuclease"/>
    <property type="match status" value="1"/>
</dbReference>
<dbReference type="EMBL" id="KZ613740">
    <property type="protein sequence ID" value="PMD67160.1"/>
    <property type="molecule type" value="Genomic_DNA"/>
</dbReference>
<dbReference type="RefSeq" id="XP_024744064.1">
    <property type="nucleotide sequence ID" value="XM_024888673.1"/>
</dbReference>
<evidence type="ECO:0000256" key="1">
    <source>
        <dbReference type="SAM" id="MobiDB-lite"/>
    </source>
</evidence>
<dbReference type="GO" id="GO:0031267">
    <property type="term" value="F:small GTPase binding"/>
    <property type="evidence" value="ECO:0007669"/>
    <property type="project" value="TreeGrafter"/>
</dbReference>
<feature type="compositionally biased region" description="Low complexity" evidence="1">
    <location>
        <begin position="377"/>
        <end position="389"/>
    </location>
</feature>
<keyword evidence="3" id="KW-1185">Reference proteome</keyword>
<organism evidence="2 3">
    <name type="scientific">Hyaloscypha bicolor E</name>
    <dbReference type="NCBI Taxonomy" id="1095630"/>
    <lineage>
        <taxon>Eukaryota</taxon>
        <taxon>Fungi</taxon>
        <taxon>Dikarya</taxon>
        <taxon>Ascomycota</taxon>
        <taxon>Pezizomycotina</taxon>
        <taxon>Leotiomycetes</taxon>
        <taxon>Helotiales</taxon>
        <taxon>Hyaloscyphaceae</taxon>
        <taxon>Hyaloscypha</taxon>
        <taxon>Hyaloscypha bicolor</taxon>
    </lineage>
</organism>
<dbReference type="AlphaFoldDB" id="A0A2J6TVW3"/>
<evidence type="ECO:0008006" key="4">
    <source>
        <dbReference type="Google" id="ProtNLM"/>
    </source>
</evidence>
<feature type="region of interest" description="Disordered" evidence="1">
    <location>
        <begin position="361"/>
        <end position="389"/>
    </location>
</feature>
<dbReference type="PANTHER" id="PTHR15837:SF5">
    <property type="entry name" value="NYN DOMAIN-CONTAINING PROTEIN"/>
    <property type="match status" value="1"/>
</dbReference>
<gene>
    <name evidence="2" type="ORF">K444DRAFT_7335</name>
</gene>
<dbReference type="GO" id="GO:0006606">
    <property type="term" value="P:protein import into nucleus"/>
    <property type="evidence" value="ECO:0007669"/>
    <property type="project" value="TreeGrafter"/>
</dbReference>
<protein>
    <recommendedName>
        <fullName evidence="4">NYN domain-containing protein</fullName>
    </recommendedName>
</protein>
<sequence>MDSESDNELGLWSFRPVRQFLRAFDSETDAPEASSAPDPLLYNPKSTVPKSLGDFDRFFSFCGKPLEITTPRSHRRSNDSSSARSTGSTPPSSAPDDDAPVTAEQFDNHNSKSKGKEVRWKDQLGRELTEVRRRSAHGAVGDFDAAVIARLIEDDGYESDSEPSSNTRRPIHSPNRERSVHSPTLSHRSDPTAFLPASVTPPKRSFIGRPPPPIPTIRVDPSVIQPFYTLTVNEQKAKLVKKLLRRFPDESDISNSISHVGNKDDDGIHVFVDCSNIIIGFYNRLKYNRKISPVAYVRQPPFSYHSLALLLERGRTVARRVLVGSNPRPYASERDLPDYMQEAQMCGYEVNMLERVQKLKRPTLRKKKNGSGNGYATTSGQSSGSETTFSGMPVVAEQGVDEILQMKLLESLVDTHNPSTVVLASGDAAEAEFSGGFLKCVERALSKGWQVEIVAWSDGLSQEYRSQRFVNRWEGRFKVIELDDFCEEMLAAYISKHTLAF</sequence>
<feature type="compositionally biased region" description="Low complexity" evidence="1">
    <location>
        <begin position="79"/>
        <end position="91"/>
    </location>
</feature>
<feature type="region of interest" description="Disordered" evidence="1">
    <location>
        <begin position="69"/>
        <end position="120"/>
    </location>
</feature>
<name>A0A2J6TVW3_9HELO</name>